<evidence type="ECO:0000256" key="1">
    <source>
        <dbReference type="SAM" id="MobiDB-lite"/>
    </source>
</evidence>
<reference evidence="2 3" key="1">
    <citation type="journal article" date="2019" name="Commun. Biol.">
        <title>The bagworm genome reveals a unique fibroin gene that provides high tensile strength.</title>
        <authorList>
            <person name="Kono N."/>
            <person name="Nakamura H."/>
            <person name="Ohtoshi R."/>
            <person name="Tomita M."/>
            <person name="Numata K."/>
            <person name="Arakawa K."/>
        </authorList>
    </citation>
    <scope>NUCLEOTIDE SEQUENCE [LARGE SCALE GENOMIC DNA]</scope>
</reference>
<dbReference type="EMBL" id="BGZK01003079">
    <property type="protein sequence ID" value="GBP98161.1"/>
    <property type="molecule type" value="Genomic_DNA"/>
</dbReference>
<evidence type="ECO:0000313" key="2">
    <source>
        <dbReference type="EMBL" id="GBP98161.1"/>
    </source>
</evidence>
<dbReference type="AlphaFoldDB" id="A0A4C2ABD2"/>
<evidence type="ECO:0000313" key="3">
    <source>
        <dbReference type="Proteomes" id="UP000299102"/>
    </source>
</evidence>
<feature type="region of interest" description="Disordered" evidence="1">
    <location>
        <begin position="1"/>
        <end position="41"/>
    </location>
</feature>
<proteinExistence type="predicted"/>
<comment type="caution">
    <text evidence="2">The sequence shown here is derived from an EMBL/GenBank/DDBJ whole genome shotgun (WGS) entry which is preliminary data.</text>
</comment>
<name>A0A4C2ABD2_EUMVA</name>
<organism evidence="2 3">
    <name type="scientific">Eumeta variegata</name>
    <name type="common">Bagworm moth</name>
    <name type="synonym">Eumeta japonica</name>
    <dbReference type="NCBI Taxonomy" id="151549"/>
    <lineage>
        <taxon>Eukaryota</taxon>
        <taxon>Metazoa</taxon>
        <taxon>Ecdysozoa</taxon>
        <taxon>Arthropoda</taxon>
        <taxon>Hexapoda</taxon>
        <taxon>Insecta</taxon>
        <taxon>Pterygota</taxon>
        <taxon>Neoptera</taxon>
        <taxon>Endopterygota</taxon>
        <taxon>Lepidoptera</taxon>
        <taxon>Glossata</taxon>
        <taxon>Ditrysia</taxon>
        <taxon>Tineoidea</taxon>
        <taxon>Psychidae</taxon>
        <taxon>Oiketicinae</taxon>
        <taxon>Eumeta</taxon>
    </lineage>
</organism>
<keyword evidence="3" id="KW-1185">Reference proteome</keyword>
<sequence length="107" mass="11948">MPRAPKEPTARNPRVRRAVSATLNTPERRPDAQRTRRKNSDLGQLMSVSVIGTGELTIYKKFHRRLNPTEKLICLMNASLVGAVKNKFLTRLIITLSLTSRLPGTPG</sequence>
<protein>
    <submittedName>
        <fullName evidence="2">Uncharacterized protein</fullName>
    </submittedName>
</protein>
<dbReference type="Proteomes" id="UP000299102">
    <property type="component" value="Unassembled WGS sequence"/>
</dbReference>
<gene>
    <name evidence="2" type="ORF">EVAR_101310_1</name>
</gene>
<accession>A0A4C2ABD2</accession>
<feature type="compositionally biased region" description="Basic and acidic residues" evidence="1">
    <location>
        <begin position="26"/>
        <end position="40"/>
    </location>
</feature>